<name>A0AAV6G6N7_9TELE</name>
<accession>A0AAV6G6N7</accession>
<evidence type="ECO:0000313" key="1">
    <source>
        <dbReference type="EMBL" id="KAG5268286.1"/>
    </source>
</evidence>
<dbReference type="Proteomes" id="UP000823561">
    <property type="component" value="Chromosome 16"/>
</dbReference>
<organism evidence="1 2">
    <name type="scientific">Alosa alosa</name>
    <name type="common">allis shad</name>
    <dbReference type="NCBI Taxonomy" id="278164"/>
    <lineage>
        <taxon>Eukaryota</taxon>
        <taxon>Metazoa</taxon>
        <taxon>Chordata</taxon>
        <taxon>Craniata</taxon>
        <taxon>Vertebrata</taxon>
        <taxon>Euteleostomi</taxon>
        <taxon>Actinopterygii</taxon>
        <taxon>Neopterygii</taxon>
        <taxon>Teleostei</taxon>
        <taxon>Clupei</taxon>
        <taxon>Clupeiformes</taxon>
        <taxon>Clupeoidei</taxon>
        <taxon>Clupeidae</taxon>
        <taxon>Alosa</taxon>
    </lineage>
</organism>
<sequence>MPEEPGNTNRRRWDNSNQRLAIEGTEIHLTPTFLSPAECGLLKHLLKPRQAGRCPSPDDLQYVTEAQNRLPAQNWPTCGHGCVEELL</sequence>
<dbReference type="AlphaFoldDB" id="A0AAV6G6N7"/>
<proteinExistence type="predicted"/>
<protein>
    <submittedName>
        <fullName evidence="1">Uncharacterized protein</fullName>
    </submittedName>
</protein>
<gene>
    <name evidence="1" type="ORF">AALO_G00210840</name>
</gene>
<dbReference type="EMBL" id="JADWDJ010000016">
    <property type="protein sequence ID" value="KAG5268286.1"/>
    <property type="molecule type" value="Genomic_DNA"/>
</dbReference>
<reference evidence="1" key="1">
    <citation type="submission" date="2020-10" db="EMBL/GenBank/DDBJ databases">
        <title>Chromosome-scale genome assembly of the Allis shad, Alosa alosa.</title>
        <authorList>
            <person name="Margot Z."/>
            <person name="Christophe K."/>
            <person name="Cabau C."/>
            <person name="Louis A."/>
            <person name="Berthelot C."/>
            <person name="Parey E."/>
            <person name="Roest Crollius H."/>
            <person name="Montfort J."/>
            <person name="Robinson-Rechavi M."/>
            <person name="Bucao C."/>
            <person name="Bouchez O."/>
            <person name="Gislard M."/>
            <person name="Lluch J."/>
            <person name="Milhes M."/>
            <person name="Lampietro C."/>
            <person name="Lopez Roques C."/>
            <person name="Donnadieu C."/>
            <person name="Braasch I."/>
            <person name="Desvignes T."/>
            <person name="Postlethwait J."/>
            <person name="Bobe J."/>
            <person name="Guiguen Y."/>
        </authorList>
    </citation>
    <scope>NUCLEOTIDE SEQUENCE</scope>
    <source>
        <strain evidence="1">M-15738</strain>
        <tissue evidence="1">Blood</tissue>
    </source>
</reference>
<keyword evidence="2" id="KW-1185">Reference proteome</keyword>
<comment type="caution">
    <text evidence="1">The sequence shown here is derived from an EMBL/GenBank/DDBJ whole genome shotgun (WGS) entry which is preliminary data.</text>
</comment>
<evidence type="ECO:0000313" key="2">
    <source>
        <dbReference type="Proteomes" id="UP000823561"/>
    </source>
</evidence>